<evidence type="ECO:0008006" key="4">
    <source>
        <dbReference type="Google" id="ProtNLM"/>
    </source>
</evidence>
<evidence type="ECO:0000313" key="2">
    <source>
        <dbReference type="EMBL" id="RHN45781.1"/>
    </source>
</evidence>
<evidence type="ECO:0000256" key="1">
    <source>
        <dbReference type="SAM" id="Phobius"/>
    </source>
</evidence>
<dbReference type="EMBL" id="PSQE01000007">
    <property type="protein sequence ID" value="RHN45781.1"/>
    <property type="molecule type" value="Genomic_DNA"/>
</dbReference>
<dbReference type="AlphaFoldDB" id="A0A396GZY2"/>
<name>A0A396GZY2_MEDTR</name>
<sequence length="44" mass="5535">MQEHNSVYLFWFFLHYPLLFRGYFTLSRYQPIKMQYTNVTLNVK</sequence>
<reference evidence="3" key="1">
    <citation type="journal article" date="2018" name="Nat. Plants">
        <title>Whole-genome landscape of Medicago truncatula symbiotic genes.</title>
        <authorList>
            <person name="Pecrix Y."/>
            <person name="Staton S.E."/>
            <person name="Sallet E."/>
            <person name="Lelandais-Briere C."/>
            <person name="Moreau S."/>
            <person name="Carrere S."/>
            <person name="Blein T."/>
            <person name="Jardinaud M.F."/>
            <person name="Latrasse D."/>
            <person name="Zouine M."/>
            <person name="Zahm M."/>
            <person name="Kreplak J."/>
            <person name="Mayjonade B."/>
            <person name="Satge C."/>
            <person name="Perez M."/>
            <person name="Cauet S."/>
            <person name="Marande W."/>
            <person name="Chantry-Darmon C."/>
            <person name="Lopez-Roques C."/>
            <person name="Bouchez O."/>
            <person name="Berard A."/>
            <person name="Debelle F."/>
            <person name="Munos S."/>
            <person name="Bendahmane A."/>
            <person name="Berges H."/>
            <person name="Niebel A."/>
            <person name="Buitink J."/>
            <person name="Frugier F."/>
            <person name="Benhamed M."/>
            <person name="Crespi M."/>
            <person name="Gouzy J."/>
            <person name="Gamas P."/>
        </authorList>
    </citation>
    <scope>NUCLEOTIDE SEQUENCE [LARGE SCALE GENOMIC DNA]</scope>
    <source>
        <strain evidence="3">cv. Jemalong A17</strain>
    </source>
</reference>
<dbReference type="Proteomes" id="UP000265566">
    <property type="component" value="Chromosome 7"/>
</dbReference>
<protein>
    <recommendedName>
        <fullName evidence="4">Transmembrane protein</fullName>
    </recommendedName>
</protein>
<organism evidence="2 3">
    <name type="scientific">Medicago truncatula</name>
    <name type="common">Barrel medic</name>
    <name type="synonym">Medicago tribuloides</name>
    <dbReference type="NCBI Taxonomy" id="3880"/>
    <lineage>
        <taxon>Eukaryota</taxon>
        <taxon>Viridiplantae</taxon>
        <taxon>Streptophyta</taxon>
        <taxon>Embryophyta</taxon>
        <taxon>Tracheophyta</taxon>
        <taxon>Spermatophyta</taxon>
        <taxon>Magnoliopsida</taxon>
        <taxon>eudicotyledons</taxon>
        <taxon>Gunneridae</taxon>
        <taxon>Pentapetalae</taxon>
        <taxon>rosids</taxon>
        <taxon>fabids</taxon>
        <taxon>Fabales</taxon>
        <taxon>Fabaceae</taxon>
        <taxon>Papilionoideae</taxon>
        <taxon>50 kb inversion clade</taxon>
        <taxon>NPAAA clade</taxon>
        <taxon>Hologalegina</taxon>
        <taxon>IRL clade</taxon>
        <taxon>Trifolieae</taxon>
        <taxon>Medicago</taxon>
    </lineage>
</organism>
<comment type="caution">
    <text evidence="2">The sequence shown here is derived from an EMBL/GenBank/DDBJ whole genome shotgun (WGS) entry which is preliminary data.</text>
</comment>
<keyword evidence="1" id="KW-0812">Transmembrane</keyword>
<dbReference type="Gramene" id="rna40179">
    <property type="protein sequence ID" value="RHN45781.1"/>
    <property type="gene ID" value="gene40179"/>
</dbReference>
<keyword evidence="1" id="KW-0472">Membrane</keyword>
<accession>A0A396GZY2</accession>
<feature type="transmembrane region" description="Helical" evidence="1">
    <location>
        <begin position="6"/>
        <end position="24"/>
    </location>
</feature>
<keyword evidence="1" id="KW-1133">Transmembrane helix</keyword>
<gene>
    <name evidence="2" type="ORF">MtrunA17_Chr7g0235111</name>
</gene>
<proteinExistence type="predicted"/>
<evidence type="ECO:0000313" key="3">
    <source>
        <dbReference type="Proteomes" id="UP000265566"/>
    </source>
</evidence>